<protein>
    <submittedName>
        <fullName evidence="2">Uncharacterized protein</fullName>
    </submittedName>
</protein>
<dbReference type="AlphaFoldDB" id="A0A9W9IC26"/>
<gene>
    <name evidence="2" type="ORF">N7492_005338</name>
</gene>
<name>A0A9W9IC26_9EURO</name>
<sequence length="63" mass="6797">MASERFTSTCKAVDPVRVAPSYPLTSKCQSMADARYAHKSRGLTSGISKEHAPLHSGLDYARG</sequence>
<reference evidence="2" key="1">
    <citation type="submission" date="2022-11" db="EMBL/GenBank/DDBJ databases">
        <authorList>
            <person name="Petersen C."/>
        </authorList>
    </citation>
    <scope>NUCLEOTIDE SEQUENCE</scope>
    <source>
        <strain evidence="2">IBT 21917</strain>
    </source>
</reference>
<evidence type="ECO:0000313" key="3">
    <source>
        <dbReference type="Proteomes" id="UP001146351"/>
    </source>
</evidence>
<comment type="caution">
    <text evidence="2">The sequence shown here is derived from an EMBL/GenBank/DDBJ whole genome shotgun (WGS) entry which is preliminary data.</text>
</comment>
<organism evidence="2 3">
    <name type="scientific">Penicillium capsulatum</name>
    <dbReference type="NCBI Taxonomy" id="69766"/>
    <lineage>
        <taxon>Eukaryota</taxon>
        <taxon>Fungi</taxon>
        <taxon>Dikarya</taxon>
        <taxon>Ascomycota</taxon>
        <taxon>Pezizomycotina</taxon>
        <taxon>Eurotiomycetes</taxon>
        <taxon>Eurotiomycetidae</taxon>
        <taxon>Eurotiales</taxon>
        <taxon>Aspergillaceae</taxon>
        <taxon>Penicillium</taxon>
    </lineage>
</organism>
<accession>A0A9W9IC26</accession>
<reference evidence="2" key="2">
    <citation type="journal article" date="2023" name="IMA Fungus">
        <title>Comparative genomic study of the Penicillium genus elucidates a diverse pangenome and 15 lateral gene transfer events.</title>
        <authorList>
            <person name="Petersen C."/>
            <person name="Sorensen T."/>
            <person name="Nielsen M.R."/>
            <person name="Sondergaard T.E."/>
            <person name="Sorensen J.L."/>
            <person name="Fitzpatrick D.A."/>
            <person name="Frisvad J.C."/>
            <person name="Nielsen K.L."/>
        </authorList>
    </citation>
    <scope>NUCLEOTIDE SEQUENCE</scope>
    <source>
        <strain evidence="2">IBT 21917</strain>
    </source>
</reference>
<evidence type="ECO:0000313" key="2">
    <source>
        <dbReference type="EMBL" id="KAJ5172745.1"/>
    </source>
</evidence>
<dbReference type="Proteomes" id="UP001146351">
    <property type="component" value="Unassembled WGS sequence"/>
</dbReference>
<dbReference type="EMBL" id="JAPQKO010000003">
    <property type="protein sequence ID" value="KAJ5172745.1"/>
    <property type="molecule type" value="Genomic_DNA"/>
</dbReference>
<proteinExistence type="predicted"/>
<feature type="region of interest" description="Disordered" evidence="1">
    <location>
        <begin position="42"/>
        <end position="63"/>
    </location>
</feature>
<evidence type="ECO:0000256" key="1">
    <source>
        <dbReference type="SAM" id="MobiDB-lite"/>
    </source>
</evidence>
<keyword evidence="3" id="KW-1185">Reference proteome</keyword>